<dbReference type="InterPro" id="IPR002491">
    <property type="entry name" value="ABC_transptr_periplasmic_BD"/>
</dbReference>
<dbReference type="AlphaFoldDB" id="A0A136WCI1"/>
<dbReference type="OrthoDB" id="9793175at2"/>
<comment type="caution">
    <text evidence="7">The sequence shown here is derived from an EMBL/GenBank/DDBJ whole genome shotgun (WGS) entry which is preliminary data.</text>
</comment>
<comment type="similarity">
    <text evidence="2">Belongs to the bacterial solute-binding protein 8 family.</text>
</comment>
<keyword evidence="4 5" id="KW-0732">Signal</keyword>
<evidence type="ECO:0000313" key="7">
    <source>
        <dbReference type="EMBL" id="KXL52223.1"/>
    </source>
</evidence>
<sequence length="326" mass="36204">MKKVLGLILAMSLALALFSGCANASTQKTTSQPVSASTETEETKDTAKWPRTITDAAGHEVFLDKQPERITLLHSYYMEDFLALGTPPTSCAIGNSLGQTEELSSSEMFAPYLKGVEIMDLGSAKEINLEAILESAPDVIVTFAAQGGVDENYDQLVQIAPVVLLDYTATWQNQLLGCAEIVGKETKAQYLIAEIEEKISDAKKVAQKYPDRTFVLFRTDSKGFITRGNAVYYETFGLTRSEGYPDTYETISLEAVTEMDPYYIVFQHNYDAATTFVESMKDSSVWQSLDAVKNGRIYYFDENMNTFGPLAMNLTAEKLIEIYTKE</sequence>
<proteinExistence type="inferred from homology"/>
<dbReference type="InterPro" id="IPR051313">
    <property type="entry name" value="Bact_iron-sidero_bind"/>
</dbReference>
<keyword evidence="8" id="KW-1185">Reference proteome</keyword>
<name>A0A136WCI1_9FIRM</name>
<dbReference type="GO" id="GO:0030288">
    <property type="term" value="C:outer membrane-bounded periplasmic space"/>
    <property type="evidence" value="ECO:0007669"/>
    <property type="project" value="TreeGrafter"/>
</dbReference>
<dbReference type="RefSeq" id="WP_066089410.1">
    <property type="nucleotide sequence ID" value="NZ_LRVM01000009.1"/>
</dbReference>
<evidence type="ECO:0000256" key="4">
    <source>
        <dbReference type="ARBA" id="ARBA00022729"/>
    </source>
</evidence>
<dbReference type="Gene3D" id="3.40.50.1980">
    <property type="entry name" value="Nitrogenase molybdenum iron protein domain"/>
    <property type="match status" value="2"/>
</dbReference>
<protein>
    <submittedName>
        <fullName evidence="7">Fe(3+)-citrate-binding protein YfmC</fullName>
    </submittedName>
</protein>
<comment type="subcellular location">
    <subcellularLocation>
        <location evidence="1">Cell envelope</location>
    </subcellularLocation>
</comment>
<dbReference type="GO" id="GO:1901678">
    <property type="term" value="P:iron coordination entity transport"/>
    <property type="evidence" value="ECO:0007669"/>
    <property type="project" value="UniProtKB-ARBA"/>
</dbReference>
<dbReference type="PATRIC" id="fig|36847.3.peg.2780"/>
<dbReference type="EMBL" id="LRVM01000009">
    <property type="protein sequence ID" value="KXL52223.1"/>
    <property type="molecule type" value="Genomic_DNA"/>
</dbReference>
<dbReference type="PROSITE" id="PS50983">
    <property type="entry name" value="FE_B12_PBP"/>
    <property type="match status" value="1"/>
</dbReference>
<dbReference type="PROSITE" id="PS51257">
    <property type="entry name" value="PROKAR_LIPOPROTEIN"/>
    <property type="match status" value="1"/>
</dbReference>
<evidence type="ECO:0000259" key="6">
    <source>
        <dbReference type="PROSITE" id="PS50983"/>
    </source>
</evidence>
<dbReference type="PANTHER" id="PTHR30532">
    <property type="entry name" value="IRON III DICITRATE-BINDING PERIPLASMIC PROTEIN"/>
    <property type="match status" value="1"/>
</dbReference>
<evidence type="ECO:0000313" key="8">
    <source>
        <dbReference type="Proteomes" id="UP000070539"/>
    </source>
</evidence>
<dbReference type="Proteomes" id="UP000070539">
    <property type="component" value="Unassembled WGS sequence"/>
</dbReference>
<dbReference type="STRING" id="36847.CLNEO_23880"/>
<evidence type="ECO:0000256" key="1">
    <source>
        <dbReference type="ARBA" id="ARBA00004196"/>
    </source>
</evidence>
<dbReference type="SUPFAM" id="SSF53807">
    <property type="entry name" value="Helical backbone' metal receptor"/>
    <property type="match status" value="1"/>
</dbReference>
<evidence type="ECO:0000256" key="2">
    <source>
        <dbReference type="ARBA" id="ARBA00008814"/>
    </source>
</evidence>
<evidence type="ECO:0000256" key="3">
    <source>
        <dbReference type="ARBA" id="ARBA00022448"/>
    </source>
</evidence>
<feature type="signal peptide" evidence="5">
    <location>
        <begin position="1"/>
        <end position="24"/>
    </location>
</feature>
<evidence type="ECO:0000256" key="5">
    <source>
        <dbReference type="SAM" id="SignalP"/>
    </source>
</evidence>
<feature type="chain" id="PRO_5007479276" evidence="5">
    <location>
        <begin position="25"/>
        <end position="326"/>
    </location>
</feature>
<dbReference type="PANTHER" id="PTHR30532:SF24">
    <property type="entry name" value="FERRIC ENTEROBACTIN-BINDING PERIPLASMIC PROTEIN FEPB"/>
    <property type="match status" value="1"/>
</dbReference>
<dbReference type="Pfam" id="PF01497">
    <property type="entry name" value="Peripla_BP_2"/>
    <property type="match status" value="1"/>
</dbReference>
<accession>A0A136WCI1</accession>
<gene>
    <name evidence="7" type="primary">yfmC_1</name>
    <name evidence="7" type="ORF">CLNEO_23880</name>
</gene>
<keyword evidence="3" id="KW-0813">Transport</keyword>
<reference evidence="7 8" key="1">
    <citation type="submission" date="2016-01" db="EMBL/GenBank/DDBJ databases">
        <title>Genome sequence of Clostridium neopropionicum X4, DSM-3847.</title>
        <authorList>
            <person name="Poehlein A."/>
            <person name="Beck M.H."/>
            <person name="Bengelsdorf F.R."/>
            <person name="Daniel R."/>
            <person name="Duerre P."/>
        </authorList>
    </citation>
    <scope>NUCLEOTIDE SEQUENCE [LARGE SCALE GENOMIC DNA]</scope>
    <source>
        <strain evidence="7 8">DSM-3847</strain>
    </source>
</reference>
<organism evidence="7 8">
    <name type="scientific">Anaerotignum neopropionicum</name>
    <dbReference type="NCBI Taxonomy" id="36847"/>
    <lineage>
        <taxon>Bacteria</taxon>
        <taxon>Bacillati</taxon>
        <taxon>Bacillota</taxon>
        <taxon>Clostridia</taxon>
        <taxon>Lachnospirales</taxon>
        <taxon>Anaerotignaceae</taxon>
        <taxon>Anaerotignum</taxon>
    </lineage>
</organism>
<feature type="domain" description="Fe/B12 periplasmic-binding" evidence="6">
    <location>
        <begin position="69"/>
        <end position="326"/>
    </location>
</feature>